<proteinExistence type="predicted"/>
<evidence type="ECO:0000313" key="2">
    <source>
        <dbReference type="EMBL" id="MBA3927090.1"/>
    </source>
</evidence>
<evidence type="ECO:0000313" key="3">
    <source>
        <dbReference type="Proteomes" id="UP000548787"/>
    </source>
</evidence>
<name>A0A7W1YGS1_9LIST</name>
<keyword evidence="3" id="KW-1185">Reference proteome</keyword>
<sequence length="32" mass="3618">MDLSSTFKSSVQKALGNPLIIADSFHFSHYIY</sequence>
<dbReference type="EMBL" id="JABJVM010000013">
    <property type="protein sequence ID" value="MBA3927090.1"/>
    <property type="molecule type" value="Genomic_DNA"/>
</dbReference>
<evidence type="ECO:0000259" key="1">
    <source>
        <dbReference type="Pfam" id="PF01610"/>
    </source>
</evidence>
<comment type="caution">
    <text evidence="2">The sequence shown here is derived from an EMBL/GenBank/DDBJ whole genome shotgun (WGS) entry which is preliminary data.</text>
</comment>
<organism evidence="2 3">
    <name type="scientific">Listeria rustica</name>
    <dbReference type="NCBI Taxonomy" id="2713503"/>
    <lineage>
        <taxon>Bacteria</taxon>
        <taxon>Bacillati</taxon>
        <taxon>Bacillota</taxon>
        <taxon>Bacilli</taxon>
        <taxon>Bacillales</taxon>
        <taxon>Listeriaceae</taxon>
        <taxon>Listeria</taxon>
    </lineage>
</organism>
<gene>
    <name evidence="2" type="ORF">HPK16_12135</name>
</gene>
<accession>A0A7W1YGS1</accession>
<dbReference type="Proteomes" id="UP000548787">
    <property type="component" value="Unassembled WGS sequence"/>
</dbReference>
<dbReference type="AlphaFoldDB" id="A0A7W1YGS1"/>
<protein>
    <recommendedName>
        <fullName evidence="1">Transposase IS204/IS1001/IS1096/IS1165 DDE domain-containing protein</fullName>
    </recommendedName>
</protein>
<reference evidence="2 3" key="1">
    <citation type="submission" date="2020-08" db="EMBL/GenBank/DDBJ databases">
        <title>Listeria ohnekaius sp. nov. and Listeria portnoyii sp. nov. isolated from non-agricultural and natural environments.</title>
        <authorList>
            <person name="Weller D."/>
            <person name="Belias A.M."/>
            <person name="Liao J."/>
            <person name="Guo S."/>
            <person name="Orsi R.H."/>
            <person name="Wiedmann M."/>
        </authorList>
    </citation>
    <scope>NUCLEOTIDE SEQUENCE [LARGE SCALE GENOMIC DNA]</scope>
    <source>
        <strain evidence="2 3">FSL W9-0585</strain>
    </source>
</reference>
<dbReference type="Pfam" id="PF01610">
    <property type="entry name" value="DDE_Tnp_ISL3"/>
    <property type="match status" value="1"/>
</dbReference>
<feature type="domain" description="Transposase IS204/IS1001/IS1096/IS1165 DDE" evidence="1">
    <location>
        <begin position="1"/>
        <end position="31"/>
    </location>
</feature>
<dbReference type="InterPro" id="IPR002560">
    <property type="entry name" value="Transposase_DDE"/>
</dbReference>